<dbReference type="STRING" id="1291764.GCA_001311235_02401"/>
<dbReference type="OrthoDB" id="9797344at2"/>
<proteinExistence type="predicted"/>
<dbReference type="PANTHER" id="PTHR33594:SF1">
    <property type="entry name" value="HD_PDEASE DOMAIN-CONTAINING PROTEIN"/>
    <property type="match status" value="1"/>
</dbReference>
<feature type="domain" description="HD/PDEase" evidence="1">
    <location>
        <begin position="26"/>
        <end position="142"/>
    </location>
</feature>
<accession>A0A2A5RLT9</accession>
<dbReference type="Pfam" id="PF01966">
    <property type="entry name" value="HD"/>
    <property type="match status" value="1"/>
</dbReference>
<dbReference type="EMBL" id="JXJU01000005">
    <property type="protein sequence ID" value="PCS00231.1"/>
    <property type="molecule type" value="Genomic_DNA"/>
</dbReference>
<dbReference type="SUPFAM" id="SSF109604">
    <property type="entry name" value="HD-domain/PDEase-like"/>
    <property type="match status" value="1"/>
</dbReference>
<dbReference type="CDD" id="cd00077">
    <property type="entry name" value="HDc"/>
    <property type="match status" value="1"/>
</dbReference>
<dbReference type="PANTHER" id="PTHR33594">
    <property type="entry name" value="SUPERFAMILY HYDROLASE, PUTATIVE (AFU_ORTHOLOGUE AFUA_1G03035)-RELATED"/>
    <property type="match status" value="1"/>
</dbReference>
<keyword evidence="3" id="KW-1185">Reference proteome</keyword>
<dbReference type="Gene3D" id="1.20.58.1910">
    <property type="match status" value="1"/>
</dbReference>
<dbReference type="Gene3D" id="1.10.472.50">
    <property type="entry name" value="HD-domain/PDEase-like"/>
    <property type="match status" value="1"/>
</dbReference>
<evidence type="ECO:0000259" key="1">
    <source>
        <dbReference type="SMART" id="SM00471"/>
    </source>
</evidence>
<dbReference type="RefSeq" id="WP_096818049.1">
    <property type="nucleotide sequence ID" value="NZ_JXJU01000005.1"/>
</dbReference>
<evidence type="ECO:0000313" key="3">
    <source>
        <dbReference type="Proteomes" id="UP000218181"/>
    </source>
</evidence>
<dbReference type="SMART" id="SM00471">
    <property type="entry name" value="HDc"/>
    <property type="match status" value="1"/>
</dbReference>
<evidence type="ECO:0000313" key="2">
    <source>
        <dbReference type="EMBL" id="PCS00231.1"/>
    </source>
</evidence>
<sequence length="225" mass="25704">MNQKENRAVQLQAVADFAQSVHEGNGDGHGFDHIKRVIALAQKILATEPEANAQIVLISAYLHDTYDEKLVDDVLMQKNKVADFLTSVSVDKNDAEEIFYIIDNMSYSSNLLEKKSLNLNGKIVQDADRLDAIGAWGIVRTLQYGWKKGRELYNPEIKPMTYQSKADYHQQEKNTTINHFYEKLFLLKALLNTTEAKRIAASRDKIMHDFVSAIENESQENQTRR</sequence>
<organism evidence="2 3">
    <name type="scientific">Lactococcus fujiensis JCM 16395</name>
    <dbReference type="NCBI Taxonomy" id="1291764"/>
    <lineage>
        <taxon>Bacteria</taxon>
        <taxon>Bacillati</taxon>
        <taxon>Bacillota</taxon>
        <taxon>Bacilli</taxon>
        <taxon>Lactobacillales</taxon>
        <taxon>Streptococcaceae</taxon>
        <taxon>Lactococcus</taxon>
    </lineage>
</organism>
<reference evidence="2 3" key="1">
    <citation type="submission" date="2014-12" db="EMBL/GenBank/DDBJ databases">
        <title>Draft genome sequences of 10 type strains of Lactococcus.</title>
        <authorList>
            <person name="Sun Z."/>
            <person name="Zhong Z."/>
            <person name="Liu W."/>
            <person name="Zhang W."/>
            <person name="Zhang H."/>
        </authorList>
    </citation>
    <scope>NUCLEOTIDE SEQUENCE [LARGE SCALE GENOMIC DNA]</scope>
    <source>
        <strain evidence="2 3">JCM 16395</strain>
    </source>
</reference>
<protein>
    <recommendedName>
        <fullName evidence="1">HD/PDEase domain-containing protein</fullName>
    </recommendedName>
</protein>
<dbReference type="InterPro" id="IPR006674">
    <property type="entry name" value="HD_domain"/>
</dbReference>
<dbReference type="InterPro" id="IPR003607">
    <property type="entry name" value="HD/PDEase_dom"/>
</dbReference>
<comment type="caution">
    <text evidence="2">The sequence shown here is derived from an EMBL/GenBank/DDBJ whole genome shotgun (WGS) entry which is preliminary data.</text>
</comment>
<dbReference type="AlphaFoldDB" id="A0A2A5RLT9"/>
<name>A0A2A5RLT9_9LACT</name>
<gene>
    <name evidence="2" type="ORF">RT41_GL001542</name>
</gene>
<dbReference type="Proteomes" id="UP000218181">
    <property type="component" value="Unassembled WGS sequence"/>
</dbReference>